<dbReference type="GO" id="GO:0005634">
    <property type="term" value="C:nucleus"/>
    <property type="evidence" value="ECO:0007669"/>
    <property type="project" value="TreeGrafter"/>
</dbReference>
<dbReference type="Proteomes" id="UP001211907">
    <property type="component" value="Unassembled WGS sequence"/>
</dbReference>
<evidence type="ECO:0000256" key="3">
    <source>
        <dbReference type="PROSITE-ProRule" id="PRU10141"/>
    </source>
</evidence>
<dbReference type="Gene3D" id="1.10.510.10">
    <property type="entry name" value="Transferase(Phosphotransferase) domain 1"/>
    <property type="match status" value="1"/>
</dbReference>
<keyword evidence="8" id="KW-1185">Reference proteome</keyword>
<evidence type="ECO:0000256" key="4">
    <source>
        <dbReference type="RuleBase" id="RU000304"/>
    </source>
</evidence>
<feature type="binding site" evidence="3">
    <location>
        <position position="87"/>
    </location>
    <ligand>
        <name>ATP</name>
        <dbReference type="ChEBI" id="CHEBI:30616"/>
    </ligand>
</feature>
<dbReference type="GO" id="GO:0005524">
    <property type="term" value="F:ATP binding"/>
    <property type="evidence" value="ECO:0007669"/>
    <property type="project" value="UniProtKB-UniRule"/>
</dbReference>
<dbReference type="PROSITE" id="PS00108">
    <property type="entry name" value="PROTEIN_KINASE_ST"/>
    <property type="match status" value="1"/>
</dbReference>
<dbReference type="InterPro" id="IPR000719">
    <property type="entry name" value="Prot_kinase_dom"/>
</dbReference>
<proteinExistence type="inferred from homology"/>
<feature type="domain" description="Protein kinase" evidence="6">
    <location>
        <begin position="55"/>
        <end position="382"/>
    </location>
</feature>
<keyword evidence="4" id="KW-0723">Serine/threonine-protein kinase</keyword>
<evidence type="ECO:0000313" key="8">
    <source>
        <dbReference type="Proteomes" id="UP001211907"/>
    </source>
</evidence>
<dbReference type="InterPro" id="IPR017441">
    <property type="entry name" value="Protein_kinase_ATP_BS"/>
</dbReference>
<protein>
    <submittedName>
        <fullName evidence="7">MAP kinase kinase (MEK)</fullName>
    </submittedName>
</protein>
<dbReference type="GO" id="GO:0044773">
    <property type="term" value="P:mitotic DNA damage checkpoint signaling"/>
    <property type="evidence" value="ECO:0007669"/>
    <property type="project" value="TreeGrafter"/>
</dbReference>
<reference evidence="7" key="1">
    <citation type="submission" date="2020-05" db="EMBL/GenBank/DDBJ databases">
        <title>Phylogenomic resolution of chytrid fungi.</title>
        <authorList>
            <person name="Stajich J.E."/>
            <person name="Amses K."/>
            <person name="Simmons R."/>
            <person name="Seto K."/>
            <person name="Myers J."/>
            <person name="Bonds A."/>
            <person name="Quandt C.A."/>
            <person name="Barry K."/>
            <person name="Liu P."/>
            <person name="Grigoriev I."/>
            <person name="Longcore J.E."/>
            <person name="James T.Y."/>
        </authorList>
    </citation>
    <scope>NUCLEOTIDE SEQUENCE</scope>
    <source>
        <strain evidence="7">JEL0513</strain>
    </source>
</reference>
<dbReference type="SUPFAM" id="SSF56112">
    <property type="entry name" value="Protein kinase-like (PK-like)"/>
    <property type="match status" value="1"/>
</dbReference>
<evidence type="ECO:0000313" key="7">
    <source>
        <dbReference type="EMBL" id="KAJ3117661.1"/>
    </source>
</evidence>
<keyword evidence="7" id="KW-0418">Kinase</keyword>
<dbReference type="EMBL" id="JADGJH010001157">
    <property type="protein sequence ID" value="KAJ3117661.1"/>
    <property type="molecule type" value="Genomic_DNA"/>
</dbReference>
<keyword evidence="2 3" id="KW-0067">ATP-binding</keyword>
<evidence type="ECO:0000259" key="6">
    <source>
        <dbReference type="PROSITE" id="PS50011"/>
    </source>
</evidence>
<dbReference type="CDD" id="cd00180">
    <property type="entry name" value="PKc"/>
    <property type="match status" value="1"/>
</dbReference>
<dbReference type="InterPro" id="IPR011009">
    <property type="entry name" value="Kinase-like_dom_sf"/>
</dbReference>
<comment type="caution">
    <text evidence="7">The sequence shown here is derived from an EMBL/GenBank/DDBJ whole genome shotgun (WGS) entry which is preliminary data.</text>
</comment>
<dbReference type="InterPro" id="IPR008271">
    <property type="entry name" value="Ser/Thr_kinase_AS"/>
</dbReference>
<dbReference type="PANTHER" id="PTHR44167:SF30">
    <property type="entry name" value="PHOSPHORYLASE KINASE"/>
    <property type="match status" value="1"/>
</dbReference>
<organism evidence="7 8">
    <name type="scientific">Physocladia obscura</name>
    <dbReference type="NCBI Taxonomy" id="109957"/>
    <lineage>
        <taxon>Eukaryota</taxon>
        <taxon>Fungi</taxon>
        <taxon>Fungi incertae sedis</taxon>
        <taxon>Chytridiomycota</taxon>
        <taxon>Chytridiomycota incertae sedis</taxon>
        <taxon>Chytridiomycetes</taxon>
        <taxon>Chytridiales</taxon>
        <taxon>Chytriomycetaceae</taxon>
        <taxon>Physocladia</taxon>
    </lineage>
</organism>
<keyword evidence="1 3" id="KW-0547">Nucleotide-binding</keyword>
<name>A0AAD5XFD3_9FUNG</name>
<feature type="region of interest" description="Disordered" evidence="5">
    <location>
        <begin position="1"/>
        <end position="20"/>
    </location>
</feature>
<dbReference type="PROSITE" id="PS50011">
    <property type="entry name" value="PROTEIN_KINASE_DOM"/>
    <property type="match status" value="1"/>
</dbReference>
<evidence type="ECO:0000256" key="1">
    <source>
        <dbReference type="ARBA" id="ARBA00022741"/>
    </source>
</evidence>
<gene>
    <name evidence="7" type="primary">STE7_1</name>
    <name evidence="7" type="ORF">HK100_000773</name>
</gene>
<dbReference type="AlphaFoldDB" id="A0AAD5XFD3"/>
<dbReference type="Pfam" id="PF00069">
    <property type="entry name" value="Pkinase"/>
    <property type="match status" value="1"/>
</dbReference>
<sequence>MESYITPPGSNESTQAPAAKTSFTVRPKVAELTSEQKARKALIHAIAHAGPLENYVFHKVIGFGANGVVIAAERYTATAKFEPVAIKLIYKIAKNDSTPPNEIKVLRAVANDPHRYLLGYIEDFQDAHSFILVTELFGTDWNTLAEDALKEDVEGAESGKTNSKKTASKLEPLRFKNPRTGLYTTVPFSSGCGDIWAWSYYERVNSWKQNHPTPDKTMPLLPLPVIKNIAFQVIRGMMHFHEQHGFFHGDIKAENVLVIGAPDNSKDYDCEVRICDFGHANSSSRSMYQAGTLENAPPELIAALKLNNTGQVFIDGTKADVFAVGIMILRLLKSSGVLDGRVACSDDVAVDLGQAERLLDRMTTRDPAQRPSMREALAFPWFHV</sequence>
<comment type="similarity">
    <text evidence="4">Belongs to the protein kinase superfamily.</text>
</comment>
<evidence type="ECO:0000256" key="5">
    <source>
        <dbReference type="SAM" id="MobiDB-lite"/>
    </source>
</evidence>
<keyword evidence="7" id="KW-0808">Transferase</keyword>
<dbReference type="PROSITE" id="PS00107">
    <property type="entry name" value="PROTEIN_KINASE_ATP"/>
    <property type="match status" value="1"/>
</dbReference>
<dbReference type="GO" id="GO:0004674">
    <property type="term" value="F:protein serine/threonine kinase activity"/>
    <property type="evidence" value="ECO:0007669"/>
    <property type="project" value="UniProtKB-KW"/>
</dbReference>
<accession>A0AAD5XFD3</accession>
<dbReference type="Gene3D" id="3.30.200.20">
    <property type="entry name" value="Phosphorylase Kinase, domain 1"/>
    <property type="match status" value="1"/>
</dbReference>
<dbReference type="SMART" id="SM00220">
    <property type="entry name" value="S_TKc"/>
    <property type="match status" value="1"/>
</dbReference>
<feature type="compositionally biased region" description="Polar residues" evidence="5">
    <location>
        <begin position="8"/>
        <end position="20"/>
    </location>
</feature>
<evidence type="ECO:0000256" key="2">
    <source>
        <dbReference type="ARBA" id="ARBA00022840"/>
    </source>
</evidence>
<dbReference type="PANTHER" id="PTHR44167">
    <property type="entry name" value="OVARIAN-SPECIFIC SERINE/THREONINE-PROTEIN KINASE LOK-RELATED"/>
    <property type="match status" value="1"/>
</dbReference>